<reference evidence="8 9" key="1">
    <citation type="journal article" date="2019" name="Nat. Med.">
        <title>A library of human gut bacterial isolates paired with longitudinal multiomics data enables mechanistic microbiome research.</title>
        <authorList>
            <person name="Poyet M."/>
            <person name="Groussin M."/>
            <person name="Gibbons S.M."/>
            <person name="Avila-Pacheco J."/>
            <person name="Jiang X."/>
            <person name="Kearney S.M."/>
            <person name="Perrotta A.R."/>
            <person name="Berdy B."/>
            <person name="Zhao S."/>
            <person name="Lieberman T.D."/>
            <person name="Swanson P.K."/>
            <person name="Smith M."/>
            <person name="Roesemann S."/>
            <person name="Alexander J.E."/>
            <person name="Rich S.A."/>
            <person name="Livny J."/>
            <person name="Vlamakis H."/>
            <person name="Clish C."/>
            <person name="Bullock K."/>
            <person name="Deik A."/>
            <person name="Scott J."/>
            <person name="Pierce K.A."/>
            <person name="Xavier R.J."/>
            <person name="Alm E.J."/>
        </authorList>
    </citation>
    <scope>NUCLEOTIDE SEQUENCE [LARGE SCALE GENOMIC DNA]</scope>
    <source>
        <strain evidence="8 9">BIOML-A25</strain>
    </source>
</reference>
<dbReference type="AlphaFoldDB" id="A0A6L3IKD8"/>
<evidence type="ECO:0000256" key="3">
    <source>
        <dbReference type="ARBA" id="ARBA00022452"/>
    </source>
</evidence>
<evidence type="ECO:0000256" key="2">
    <source>
        <dbReference type="ARBA" id="ARBA00022448"/>
    </source>
</evidence>
<dbReference type="GO" id="GO:0009279">
    <property type="term" value="C:cell outer membrane"/>
    <property type="evidence" value="ECO:0007669"/>
    <property type="project" value="UniProtKB-SubCell"/>
</dbReference>
<sequence length="419" mass="48253">EGPSQFAKDHKWGNFPGISLGWRINRENFMKNVNWMDNLKLRVGYGVTGINVADPYTSLSSLNYNGAFLYNGTWVKALETIRNNNADLRWEKKHEFNVGLDWDVLGGRLGGTVDYYIRRTKDALWDYEVPVPPYMYPTMLANASEMENKGLEILIRATPIQTEKFTWNTNVSYSTNSNKVVALSSEKFSMDQDYFYTGYTGEPIQTTTHIVQVGKPIGTFYGLKSVDITDDGLWLVENKKGEHVLAEETDATDWQVLGNGIPKHYLNWNNTFNFFNFDLSINMRGAFGFQILNYQRMYYENAKPEIQYNRLNSAFDKVYGKTQLKDDQRYVSYYVEDGDYWKIDNVTLGYTFKLSKQHIIKNLRIYASVLNLATITGYKGMDPEVPLSSNTYGLLDAGTDNRDKYPTNRTYTFGVNLTF</sequence>
<comment type="caution">
    <text evidence="8">The sequence shown here is derived from an EMBL/GenBank/DDBJ whole genome shotgun (WGS) entry which is preliminary data.</text>
</comment>
<evidence type="ECO:0000256" key="1">
    <source>
        <dbReference type="ARBA" id="ARBA00004571"/>
    </source>
</evidence>
<accession>A0A6L3IKD8</accession>
<evidence type="ECO:0000256" key="6">
    <source>
        <dbReference type="ARBA" id="ARBA00023237"/>
    </source>
</evidence>
<evidence type="ECO:0000256" key="4">
    <source>
        <dbReference type="ARBA" id="ARBA00022692"/>
    </source>
</evidence>
<gene>
    <name evidence="8" type="ORF">F2Z07_25735</name>
</gene>
<evidence type="ECO:0000256" key="5">
    <source>
        <dbReference type="ARBA" id="ARBA00023136"/>
    </source>
</evidence>
<keyword evidence="4 7" id="KW-0812">Transmembrane</keyword>
<dbReference type="PROSITE" id="PS52016">
    <property type="entry name" value="TONB_DEPENDENT_REC_3"/>
    <property type="match status" value="1"/>
</dbReference>
<evidence type="ECO:0000256" key="7">
    <source>
        <dbReference type="PROSITE-ProRule" id="PRU01360"/>
    </source>
</evidence>
<keyword evidence="3 7" id="KW-1134">Transmembrane beta strand</keyword>
<evidence type="ECO:0000313" key="8">
    <source>
        <dbReference type="EMBL" id="KAA5306750.1"/>
    </source>
</evidence>
<dbReference type="InterPro" id="IPR039426">
    <property type="entry name" value="TonB-dep_rcpt-like"/>
</dbReference>
<comment type="subcellular location">
    <subcellularLocation>
        <location evidence="1 7">Cell outer membrane</location>
        <topology evidence="1 7">Multi-pass membrane protein</topology>
    </subcellularLocation>
</comment>
<dbReference type="EMBL" id="VVZV01000194">
    <property type="protein sequence ID" value="KAA5306750.1"/>
    <property type="molecule type" value="Genomic_DNA"/>
</dbReference>
<keyword evidence="6 7" id="KW-0998">Cell outer membrane</keyword>
<organism evidence="8 9">
    <name type="scientific">Phocaeicola dorei</name>
    <dbReference type="NCBI Taxonomy" id="357276"/>
    <lineage>
        <taxon>Bacteria</taxon>
        <taxon>Pseudomonadati</taxon>
        <taxon>Bacteroidota</taxon>
        <taxon>Bacteroidia</taxon>
        <taxon>Bacteroidales</taxon>
        <taxon>Bacteroidaceae</taxon>
        <taxon>Phocaeicola</taxon>
    </lineage>
</organism>
<dbReference type="InterPro" id="IPR036942">
    <property type="entry name" value="Beta-barrel_TonB_sf"/>
</dbReference>
<dbReference type="Proteomes" id="UP000481700">
    <property type="component" value="Unassembled WGS sequence"/>
</dbReference>
<dbReference type="SUPFAM" id="SSF56935">
    <property type="entry name" value="Porins"/>
    <property type="match status" value="1"/>
</dbReference>
<dbReference type="Gene3D" id="2.40.170.20">
    <property type="entry name" value="TonB-dependent receptor, beta-barrel domain"/>
    <property type="match status" value="1"/>
</dbReference>
<keyword evidence="5 7" id="KW-0472">Membrane</keyword>
<keyword evidence="2 7" id="KW-0813">Transport</keyword>
<proteinExistence type="inferred from homology"/>
<feature type="non-terminal residue" evidence="8">
    <location>
        <position position="1"/>
    </location>
</feature>
<name>A0A6L3IKD8_9BACT</name>
<protein>
    <submittedName>
        <fullName evidence="8">SusC/RagA family TonB-linked outer membrane protein</fullName>
    </submittedName>
</protein>
<comment type="similarity">
    <text evidence="7">Belongs to the TonB-dependent receptor family.</text>
</comment>
<evidence type="ECO:0000313" key="9">
    <source>
        <dbReference type="Proteomes" id="UP000481700"/>
    </source>
</evidence>